<dbReference type="EMBL" id="JARWAF010000019">
    <property type="protein sequence ID" value="MDJ1645137.1"/>
    <property type="molecule type" value="Genomic_DNA"/>
</dbReference>
<feature type="compositionally biased region" description="Pro residues" evidence="1">
    <location>
        <begin position="166"/>
        <end position="181"/>
    </location>
</feature>
<keyword evidence="2" id="KW-0472">Membrane</keyword>
<name>A0ABT7DJQ9_9ACTN</name>
<protein>
    <recommendedName>
        <fullName evidence="5">Membrane protein YfcA</fullName>
    </recommendedName>
</protein>
<dbReference type="Proteomes" id="UP001237194">
    <property type="component" value="Unassembled WGS sequence"/>
</dbReference>
<evidence type="ECO:0000256" key="2">
    <source>
        <dbReference type="SAM" id="Phobius"/>
    </source>
</evidence>
<gene>
    <name evidence="3" type="ORF">P5W92_32705</name>
</gene>
<feature type="transmembrane region" description="Helical" evidence="2">
    <location>
        <begin position="489"/>
        <end position="510"/>
    </location>
</feature>
<evidence type="ECO:0000313" key="4">
    <source>
        <dbReference type="Proteomes" id="UP001237194"/>
    </source>
</evidence>
<evidence type="ECO:0000256" key="1">
    <source>
        <dbReference type="SAM" id="MobiDB-lite"/>
    </source>
</evidence>
<comment type="caution">
    <text evidence="3">The sequence shown here is derived from an EMBL/GenBank/DDBJ whole genome shotgun (WGS) entry which is preliminary data.</text>
</comment>
<evidence type="ECO:0000313" key="3">
    <source>
        <dbReference type="EMBL" id="MDJ1645137.1"/>
    </source>
</evidence>
<accession>A0ABT7DJQ9</accession>
<feature type="transmembrane region" description="Helical" evidence="2">
    <location>
        <begin position="465"/>
        <end position="483"/>
    </location>
</feature>
<evidence type="ECO:0008006" key="5">
    <source>
        <dbReference type="Google" id="ProtNLM"/>
    </source>
</evidence>
<feature type="region of interest" description="Disordered" evidence="1">
    <location>
        <begin position="1"/>
        <end position="260"/>
    </location>
</feature>
<feature type="transmembrane region" description="Helical" evidence="2">
    <location>
        <begin position="390"/>
        <end position="410"/>
    </location>
</feature>
<feature type="compositionally biased region" description="Pro residues" evidence="1">
    <location>
        <begin position="147"/>
        <end position="159"/>
    </location>
</feature>
<feature type="compositionally biased region" description="Gly residues" evidence="1">
    <location>
        <begin position="73"/>
        <end position="99"/>
    </location>
</feature>
<keyword evidence="2" id="KW-1133">Transmembrane helix</keyword>
<feature type="compositionally biased region" description="Low complexity" evidence="1">
    <location>
        <begin position="222"/>
        <end position="245"/>
    </location>
</feature>
<proteinExistence type="predicted"/>
<keyword evidence="2" id="KW-0812">Transmembrane</keyword>
<feature type="transmembrane region" description="Helical" evidence="2">
    <location>
        <begin position="360"/>
        <end position="378"/>
    </location>
</feature>
<dbReference type="RefSeq" id="WP_283900891.1">
    <property type="nucleotide sequence ID" value="NZ_JARWAF010000019.1"/>
</dbReference>
<sequence length="515" mass="53075">MSSSDQQYPYPYDPEHPQRPAPPRWPDGTAGQHTGPQEPAAFDQGGTQTWQAPTWDTQYQPTIRPEGDPGQAQGQGYGQGQAHGYGQGYAQGQGYGQSHGHGQSQQPQQYGQSQQPQQPQQYGQSQQPQPYGQPQRPEPYAQQQPQQPQPQPYGQPQPGPYAQQQPPQPGPYAQQPQPPHHQPPHHQGQQRQQAYPSSAADTAYLPPQGASGSYPLPPEVPATPVAPAAPAPVSEPVTAPAPAAAQPGPGDTGYSAPTTLGNARITDAQRARAEGRSPIIAPGIQPAALTAALGLLLAGGAAIGTYALLVPVVLLQAVTAAGWFRLNGMWPARQGIALAFAGGLVADVALLVAGREHGPAALLGTLGVWVLLTVVLQLRSHAGSDERMYGLMATVVSASLAVLAGGMLAADPDAVVVGGVAVAAATLVRALPLPGAASLVMALVTGVGTGLVFGHTTGIGQQGTLLGLAAAGCALIGLRVASYDYPSRFVHMTAGVALPLTLAAPAVYLVGRVLL</sequence>
<feature type="transmembrane region" description="Helical" evidence="2">
    <location>
        <begin position="303"/>
        <end position="324"/>
    </location>
</feature>
<feature type="compositionally biased region" description="Low complexity" evidence="1">
    <location>
        <begin position="100"/>
        <end position="146"/>
    </location>
</feature>
<feature type="transmembrane region" description="Helical" evidence="2">
    <location>
        <begin position="336"/>
        <end position="354"/>
    </location>
</feature>
<keyword evidence="4" id="KW-1185">Reference proteome</keyword>
<feature type="transmembrane region" description="Helical" evidence="2">
    <location>
        <begin position="430"/>
        <end position="453"/>
    </location>
</feature>
<feature type="compositionally biased region" description="Polar residues" evidence="1">
    <location>
        <begin position="45"/>
        <end position="61"/>
    </location>
</feature>
<feature type="compositionally biased region" description="Low complexity" evidence="1">
    <location>
        <begin position="185"/>
        <end position="196"/>
    </location>
</feature>
<organism evidence="3 4">
    <name type="scientific">Streptomyces pakalii</name>
    <dbReference type="NCBI Taxonomy" id="3036494"/>
    <lineage>
        <taxon>Bacteria</taxon>
        <taxon>Bacillati</taxon>
        <taxon>Actinomycetota</taxon>
        <taxon>Actinomycetes</taxon>
        <taxon>Kitasatosporales</taxon>
        <taxon>Streptomycetaceae</taxon>
        <taxon>Streptomyces</taxon>
    </lineage>
</organism>
<reference evidence="3 4" key="1">
    <citation type="submission" date="2023-04" db="EMBL/GenBank/DDBJ databases">
        <title>A novel species of the genus Streptomyces: Streptomyces pakalii sp. nov. isolated from a Mexican soil jungle.</title>
        <authorList>
            <person name="Chavez-Hernandez M.A."/>
            <person name="Ortiz-Alvarez J."/>
            <person name="Villa-Tanaca L."/>
            <person name="Hernandez-Rodriguez C."/>
        </authorList>
    </citation>
    <scope>NUCLEOTIDE SEQUENCE [LARGE SCALE GENOMIC DNA]</scope>
    <source>
        <strain evidence="3 4">ENCB-J15</strain>
    </source>
</reference>